<reference evidence="10 11" key="1">
    <citation type="submission" date="2019-02" db="EMBL/GenBank/DDBJ databases">
        <title>Deep-cultivation of Planctomycetes and their phenomic and genomic characterization uncovers novel biology.</title>
        <authorList>
            <person name="Wiegand S."/>
            <person name="Jogler M."/>
            <person name="Boedeker C."/>
            <person name="Pinto D."/>
            <person name="Vollmers J."/>
            <person name="Rivas-Marin E."/>
            <person name="Kohn T."/>
            <person name="Peeters S.H."/>
            <person name="Heuer A."/>
            <person name="Rast P."/>
            <person name="Oberbeckmann S."/>
            <person name="Bunk B."/>
            <person name="Jeske O."/>
            <person name="Meyerdierks A."/>
            <person name="Storesund J.E."/>
            <person name="Kallscheuer N."/>
            <person name="Luecker S."/>
            <person name="Lage O.M."/>
            <person name="Pohl T."/>
            <person name="Merkel B.J."/>
            <person name="Hornburger P."/>
            <person name="Mueller R.-W."/>
            <person name="Bruemmer F."/>
            <person name="Labrenz M."/>
            <person name="Spormann A.M."/>
            <person name="Op Den Camp H."/>
            <person name="Overmann J."/>
            <person name="Amann R."/>
            <person name="Jetten M.S.M."/>
            <person name="Mascher T."/>
            <person name="Medema M.H."/>
            <person name="Devos D.P."/>
            <person name="Kaster A.-K."/>
            <person name="Ovreas L."/>
            <person name="Rohde M."/>
            <person name="Galperin M.Y."/>
            <person name="Jogler C."/>
        </authorList>
    </citation>
    <scope>NUCLEOTIDE SEQUENCE [LARGE SCALE GENOMIC DNA]</scope>
    <source>
        <strain evidence="10 11">Pla144</strain>
    </source>
</reference>
<evidence type="ECO:0000259" key="9">
    <source>
        <dbReference type="Pfam" id="PF26410"/>
    </source>
</evidence>
<dbReference type="InterPro" id="IPR013783">
    <property type="entry name" value="Ig-like_fold"/>
</dbReference>
<evidence type="ECO:0000256" key="1">
    <source>
        <dbReference type="ARBA" id="ARBA00001678"/>
    </source>
</evidence>
<dbReference type="InterPro" id="IPR001547">
    <property type="entry name" value="Glyco_hydro_5"/>
</dbReference>
<keyword evidence="11" id="KW-1185">Reference proteome</keyword>
<keyword evidence="6" id="KW-0378">Hydrolase</keyword>
<comment type="subcellular location">
    <subcellularLocation>
        <location evidence="2">Secreted</location>
    </subcellularLocation>
</comment>
<evidence type="ECO:0000256" key="5">
    <source>
        <dbReference type="ARBA" id="ARBA00022729"/>
    </source>
</evidence>
<feature type="signal peptide" evidence="8">
    <location>
        <begin position="1"/>
        <end position="22"/>
    </location>
</feature>
<dbReference type="InterPro" id="IPR036116">
    <property type="entry name" value="FN3_sf"/>
</dbReference>
<dbReference type="SUPFAM" id="SSF51445">
    <property type="entry name" value="(Trans)glycosidases"/>
    <property type="match status" value="1"/>
</dbReference>
<dbReference type="SUPFAM" id="SSF49265">
    <property type="entry name" value="Fibronectin type III"/>
    <property type="match status" value="1"/>
</dbReference>
<dbReference type="Pfam" id="PF26410">
    <property type="entry name" value="GH5_mannosidase"/>
    <property type="match status" value="1"/>
</dbReference>
<organism evidence="10 11">
    <name type="scientific">Bythopirellula polymerisocia</name>
    <dbReference type="NCBI Taxonomy" id="2528003"/>
    <lineage>
        <taxon>Bacteria</taxon>
        <taxon>Pseudomonadati</taxon>
        <taxon>Planctomycetota</taxon>
        <taxon>Planctomycetia</taxon>
        <taxon>Pirellulales</taxon>
        <taxon>Lacipirellulaceae</taxon>
        <taxon>Bythopirellula</taxon>
    </lineage>
</organism>
<gene>
    <name evidence="10" type="ORF">Pla144_00290</name>
</gene>
<dbReference type="GO" id="GO:0000272">
    <property type="term" value="P:polysaccharide catabolic process"/>
    <property type="evidence" value="ECO:0007669"/>
    <property type="project" value="InterPro"/>
</dbReference>
<dbReference type="Proteomes" id="UP000318437">
    <property type="component" value="Unassembled WGS sequence"/>
</dbReference>
<evidence type="ECO:0000256" key="4">
    <source>
        <dbReference type="ARBA" id="ARBA00022525"/>
    </source>
</evidence>
<dbReference type="Gene3D" id="2.60.40.10">
    <property type="entry name" value="Immunoglobulins"/>
    <property type="match status" value="1"/>
</dbReference>
<evidence type="ECO:0000313" key="10">
    <source>
        <dbReference type="EMBL" id="TWU29253.1"/>
    </source>
</evidence>
<sequence precursor="true">MKRLHQFFVAITVVSVTSLAAAAEEMQPVRHILSSKGDQLYDGDQPFRFISFNIPNLHLIEDSFSFSDPNPWRWPNEFELVDALESVRQMGGTVVRTYVLSVHRDGSDMGSHVHVRAPGDFNEEAFRVLDKVLQIAGERGIRVIIPLVDNWKWWGGHAEYAKFRGKPPEAFWSDEQVIADFEETIRYTLSRVNSFTGIAYKDDPAIFGWETGNELDSPPEWTSRIAAHIKRLDPNHLVIDGYSLHGVRQESLDDPNIDVITTHHYPNTDSGFVEPILKARAMTKGKKPYFVGEFGFVPAQEIKEVLNTVIDEGIVGALLWSLRFHNREGGFYWHDEPSGENLFKAYHWPGFNSGEGYEETSVLDLVRRSAYRIRDMKLPTPSAPAAPSLLPIEHPSRISWQGSAGAKCYDVERSNNESGPWEKVGQDISDAALQYRPLFSDSSVEKGCHYYYRVIAKNNRGSSDPSNVIGPVVVNHMLLVDEMQDESILHSTAGAVKQRADHPRQVQEDIHRKELGPGGQVVYQNLEPASGIRVFLFCNSSSPACEIAVSSDGHSFEQVRTKQVVSERDAGNYGYLQPVLVEATIDAKDRSYLRIRNTSSSDAEENAFQISRVEIAYDDEKN</sequence>
<dbReference type="Gene3D" id="3.20.20.80">
    <property type="entry name" value="Glycosidases"/>
    <property type="match status" value="1"/>
</dbReference>
<name>A0A5C6CW95_9BACT</name>
<keyword evidence="5 8" id="KW-0732">Signal</keyword>
<feature type="domain" description="Glycoside hydrolase family 5" evidence="9">
    <location>
        <begin position="84"/>
        <end position="268"/>
    </location>
</feature>
<dbReference type="AlphaFoldDB" id="A0A5C6CW95"/>
<accession>A0A5C6CW95</accession>
<keyword evidence="7" id="KW-0326">Glycosidase</keyword>
<evidence type="ECO:0000256" key="3">
    <source>
        <dbReference type="ARBA" id="ARBA00012706"/>
    </source>
</evidence>
<dbReference type="OrthoDB" id="9801493at2"/>
<dbReference type="EC" id="3.2.1.78" evidence="3"/>
<evidence type="ECO:0000256" key="6">
    <source>
        <dbReference type="ARBA" id="ARBA00022801"/>
    </source>
</evidence>
<keyword evidence="4" id="KW-0964">Secreted</keyword>
<dbReference type="EMBL" id="SJPS01000001">
    <property type="protein sequence ID" value="TWU29253.1"/>
    <property type="molecule type" value="Genomic_DNA"/>
</dbReference>
<dbReference type="PANTHER" id="PTHR31451:SF39">
    <property type="entry name" value="MANNAN ENDO-1,4-BETA-MANNOSIDASE 1"/>
    <property type="match status" value="1"/>
</dbReference>
<dbReference type="PANTHER" id="PTHR31451">
    <property type="match status" value="1"/>
</dbReference>
<feature type="chain" id="PRO_5023052359" description="mannan endo-1,4-beta-mannosidase" evidence="8">
    <location>
        <begin position="23"/>
        <end position="622"/>
    </location>
</feature>
<evidence type="ECO:0000256" key="2">
    <source>
        <dbReference type="ARBA" id="ARBA00004613"/>
    </source>
</evidence>
<comment type="catalytic activity">
    <reaction evidence="1">
        <text>Random hydrolysis of (1-&gt;4)-beta-D-mannosidic linkages in mannans, galactomannans and glucomannans.</text>
        <dbReference type="EC" id="3.2.1.78"/>
    </reaction>
</comment>
<evidence type="ECO:0000313" key="11">
    <source>
        <dbReference type="Proteomes" id="UP000318437"/>
    </source>
</evidence>
<dbReference type="InterPro" id="IPR003961">
    <property type="entry name" value="FN3_dom"/>
</dbReference>
<dbReference type="RefSeq" id="WP_146447310.1">
    <property type="nucleotide sequence ID" value="NZ_SJPS01000001.1"/>
</dbReference>
<evidence type="ECO:0000256" key="8">
    <source>
        <dbReference type="SAM" id="SignalP"/>
    </source>
</evidence>
<dbReference type="GO" id="GO:0005576">
    <property type="term" value="C:extracellular region"/>
    <property type="evidence" value="ECO:0007669"/>
    <property type="project" value="UniProtKB-SubCell"/>
</dbReference>
<protein>
    <recommendedName>
        <fullName evidence="3">mannan endo-1,4-beta-mannosidase</fullName>
        <ecNumber evidence="3">3.2.1.78</ecNumber>
    </recommendedName>
</protein>
<dbReference type="GO" id="GO:0016985">
    <property type="term" value="F:mannan endo-1,4-beta-mannosidase activity"/>
    <property type="evidence" value="ECO:0007669"/>
    <property type="project" value="TreeGrafter"/>
</dbReference>
<comment type="caution">
    <text evidence="10">The sequence shown here is derived from an EMBL/GenBank/DDBJ whole genome shotgun (WGS) entry which is preliminary data.</text>
</comment>
<dbReference type="InterPro" id="IPR017853">
    <property type="entry name" value="GH"/>
</dbReference>
<evidence type="ECO:0000256" key="7">
    <source>
        <dbReference type="ARBA" id="ARBA00023295"/>
    </source>
</evidence>
<dbReference type="CDD" id="cd00063">
    <property type="entry name" value="FN3"/>
    <property type="match status" value="1"/>
</dbReference>
<proteinExistence type="predicted"/>
<dbReference type="InterPro" id="IPR045053">
    <property type="entry name" value="MAN-like"/>
</dbReference>